<protein>
    <submittedName>
        <fullName evidence="1">Uncharacterized protein</fullName>
    </submittedName>
</protein>
<proteinExistence type="predicted"/>
<dbReference type="EMBL" id="AVOT02146598">
    <property type="protein sequence ID" value="MBW0592095.1"/>
    <property type="molecule type" value="Genomic_DNA"/>
</dbReference>
<evidence type="ECO:0000313" key="1">
    <source>
        <dbReference type="EMBL" id="MBW0592095.1"/>
    </source>
</evidence>
<organism evidence="1 2">
    <name type="scientific">Austropuccinia psidii MF-1</name>
    <dbReference type="NCBI Taxonomy" id="1389203"/>
    <lineage>
        <taxon>Eukaryota</taxon>
        <taxon>Fungi</taxon>
        <taxon>Dikarya</taxon>
        <taxon>Basidiomycota</taxon>
        <taxon>Pucciniomycotina</taxon>
        <taxon>Pucciniomycetes</taxon>
        <taxon>Pucciniales</taxon>
        <taxon>Sphaerophragmiaceae</taxon>
        <taxon>Austropuccinia</taxon>
    </lineage>
</organism>
<evidence type="ECO:0000313" key="2">
    <source>
        <dbReference type="Proteomes" id="UP000765509"/>
    </source>
</evidence>
<accession>A0A9Q3L1P2</accession>
<dbReference type="AlphaFoldDB" id="A0A9Q3L1P2"/>
<reference evidence="1" key="1">
    <citation type="submission" date="2021-03" db="EMBL/GenBank/DDBJ databases">
        <title>Draft genome sequence of rust myrtle Austropuccinia psidii MF-1, a brazilian biotype.</title>
        <authorList>
            <person name="Quecine M.C."/>
            <person name="Pachon D.M.R."/>
            <person name="Bonatelli M.L."/>
            <person name="Correr F.H."/>
            <person name="Franceschini L.M."/>
            <person name="Leite T.F."/>
            <person name="Margarido G.R.A."/>
            <person name="Almeida C.A."/>
            <person name="Ferrarezi J.A."/>
            <person name="Labate C.A."/>
        </authorList>
    </citation>
    <scope>NUCLEOTIDE SEQUENCE</scope>
    <source>
        <strain evidence="1">MF-1</strain>
    </source>
</reference>
<keyword evidence="2" id="KW-1185">Reference proteome</keyword>
<dbReference type="Proteomes" id="UP000765509">
    <property type="component" value="Unassembled WGS sequence"/>
</dbReference>
<gene>
    <name evidence="1" type="ORF">O181_131810</name>
</gene>
<name>A0A9Q3L1P2_9BASI</name>
<sequence>MSNLGNSNTAYNNFSTILIDKKSDNASWLKLPSINNSPNPYVLIDKTKKPFLLVTIYEITPFDLSYGNSQILKDLIMTLMSLSQNCQEIKTNKQVLGRIIKGIGFCPGSYSGKSACL</sequence>
<comment type="caution">
    <text evidence="1">The sequence shown here is derived from an EMBL/GenBank/DDBJ whole genome shotgun (WGS) entry which is preliminary data.</text>
</comment>